<protein>
    <submittedName>
        <fullName evidence="12">Glucose transporter rco-3</fullName>
    </submittedName>
</protein>
<dbReference type="EMBL" id="SSOP01000347">
    <property type="protein sequence ID" value="KAB5588913.1"/>
    <property type="molecule type" value="Genomic_DNA"/>
</dbReference>
<dbReference type="FunFam" id="1.20.1250.20:FF:000115">
    <property type="entry name" value="High-affinity glucose transporter"/>
    <property type="match status" value="1"/>
</dbReference>
<dbReference type="Gene3D" id="1.20.1250.20">
    <property type="entry name" value="MFS general substrate transporter like domains"/>
    <property type="match status" value="1"/>
</dbReference>
<proteinExistence type="inferred from homology"/>
<dbReference type="GO" id="GO:0005351">
    <property type="term" value="F:carbohydrate:proton symporter activity"/>
    <property type="evidence" value="ECO:0007669"/>
    <property type="project" value="TreeGrafter"/>
</dbReference>
<dbReference type="NCBIfam" id="TIGR00879">
    <property type="entry name" value="SP"/>
    <property type="match status" value="1"/>
</dbReference>
<comment type="catalytic activity">
    <reaction evidence="8">
        <text>myo-inositol(out) + H(+)(out) = myo-inositol(in) + H(+)(in)</text>
        <dbReference type="Rhea" id="RHEA:60364"/>
        <dbReference type="ChEBI" id="CHEBI:15378"/>
        <dbReference type="ChEBI" id="CHEBI:17268"/>
    </reaction>
</comment>
<dbReference type="InterPro" id="IPR005828">
    <property type="entry name" value="MFS_sugar_transport-like"/>
</dbReference>
<dbReference type="InterPro" id="IPR020846">
    <property type="entry name" value="MFS_dom"/>
</dbReference>
<evidence type="ECO:0000313" key="13">
    <source>
        <dbReference type="Proteomes" id="UP000383932"/>
    </source>
</evidence>
<comment type="similarity">
    <text evidence="2 9">Belongs to the major facilitator superfamily. Sugar transporter (TC 2.A.1.1) family.</text>
</comment>
<dbReference type="GO" id="GO:0005536">
    <property type="term" value="F:D-glucose binding"/>
    <property type="evidence" value="ECO:0007669"/>
    <property type="project" value="UniProtKB-ARBA"/>
</dbReference>
<organism evidence="12 13">
    <name type="scientific">Ceratobasidium theobromae</name>
    <dbReference type="NCBI Taxonomy" id="1582974"/>
    <lineage>
        <taxon>Eukaryota</taxon>
        <taxon>Fungi</taxon>
        <taxon>Dikarya</taxon>
        <taxon>Basidiomycota</taxon>
        <taxon>Agaricomycotina</taxon>
        <taxon>Agaricomycetes</taxon>
        <taxon>Cantharellales</taxon>
        <taxon>Ceratobasidiaceae</taxon>
        <taxon>Ceratobasidium</taxon>
    </lineage>
</organism>
<feature type="transmembrane region" description="Helical" evidence="10">
    <location>
        <begin position="107"/>
        <end position="132"/>
    </location>
</feature>
<feature type="transmembrane region" description="Helical" evidence="10">
    <location>
        <begin position="27"/>
        <end position="47"/>
    </location>
</feature>
<sequence length="566" mass="62067">MSSIRRHPITAGGVGGYGAPKNKGSGILMTAFAAFGGILFGYDTGIINGVKEMRNWLQTFGYETDKGEWDITTSTESLIVSILSAGTFFGALFAAPVADRLGRKGGLILACIIFCIGVGLQTGTTSVAVFVGEFAHFIGEGHNLMIPTVGRVFAGLGVGMVSCLVPMYQSECSPKWIRGAVVSGYQWAITFGLLLASLVNNATRNRQNHSAWRVPIAIQFLLASILVIGMIALPESPRYLIKRGRDQDAQRSLARLLSLHPEDPEVETELDDIRANLREEEELGSSSYADCFRQGPNKILTRVMTGVFLQAWQQLTGINFIFYYGTTLFTNIGIKNPYRVAIATNVVNVGMTIPGIYLIDKIGRRRLLLIGAAGMIVCEYLVAIIGVTISVDNQAGQKVLVAFVCIYIAFFASTWGPIGWVLPSEIFPLAIRAKAMSLSTASNWLWNFGLSHATPYLVNDGKGNANLRVKVFFLWGSTCVGCLLFTYFLVPETKGLSLEQIDILYQNVNAIHSVAYRRQLIEDDVHAADPDAIARVTWRVAHEHGLHGFRSTKPRPEMEEVRRDDV</sequence>
<keyword evidence="3 9" id="KW-0813">Transport</keyword>
<feature type="transmembrane region" description="Helical" evidence="10">
    <location>
        <begin position="303"/>
        <end position="326"/>
    </location>
</feature>
<dbReference type="CDD" id="cd17356">
    <property type="entry name" value="MFS_HXT"/>
    <property type="match status" value="1"/>
</dbReference>
<feature type="transmembrane region" description="Helical" evidence="10">
    <location>
        <begin position="144"/>
        <end position="168"/>
    </location>
</feature>
<evidence type="ECO:0000256" key="10">
    <source>
        <dbReference type="SAM" id="Phobius"/>
    </source>
</evidence>
<feature type="transmembrane region" description="Helical" evidence="10">
    <location>
        <begin position="78"/>
        <end position="95"/>
    </location>
</feature>
<dbReference type="PROSITE" id="PS50850">
    <property type="entry name" value="MFS"/>
    <property type="match status" value="1"/>
</dbReference>
<dbReference type="PROSITE" id="PS00216">
    <property type="entry name" value="SUGAR_TRANSPORT_1"/>
    <property type="match status" value="2"/>
</dbReference>
<dbReference type="PANTHER" id="PTHR48022">
    <property type="entry name" value="PLASTIDIC GLUCOSE TRANSPORTER 4"/>
    <property type="match status" value="1"/>
</dbReference>
<evidence type="ECO:0000256" key="2">
    <source>
        <dbReference type="ARBA" id="ARBA00010992"/>
    </source>
</evidence>
<dbReference type="InterPro" id="IPR050360">
    <property type="entry name" value="MFS_Sugar_Transporters"/>
</dbReference>
<dbReference type="GO" id="GO:0010255">
    <property type="term" value="P:glucose mediated signaling pathway"/>
    <property type="evidence" value="ECO:0007669"/>
    <property type="project" value="UniProtKB-ARBA"/>
</dbReference>
<feature type="transmembrane region" description="Helical" evidence="10">
    <location>
        <begin position="338"/>
        <end position="359"/>
    </location>
</feature>
<evidence type="ECO:0000256" key="3">
    <source>
        <dbReference type="ARBA" id="ARBA00022448"/>
    </source>
</evidence>
<gene>
    <name evidence="12" type="ORF">CTheo_7640</name>
</gene>
<feature type="transmembrane region" description="Helical" evidence="10">
    <location>
        <begin position="211"/>
        <end position="233"/>
    </location>
</feature>
<comment type="subcellular location">
    <subcellularLocation>
        <location evidence="1">Membrane</location>
        <topology evidence="1">Multi-pass membrane protein</topology>
    </subcellularLocation>
</comment>
<dbReference type="PROSITE" id="PS00217">
    <property type="entry name" value="SUGAR_TRANSPORT_2"/>
    <property type="match status" value="1"/>
</dbReference>
<evidence type="ECO:0000256" key="5">
    <source>
        <dbReference type="ARBA" id="ARBA00022989"/>
    </source>
</evidence>
<keyword evidence="13" id="KW-1185">Reference proteome</keyword>
<dbReference type="Pfam" id="PF00083">
    <property type="entry name" value="Sugar_tr"/>
    <property type="match status" value="1"/>
</dbReference>
<evidence type="ECO:0000256" key="4">
    <source>
        <dbReference type="ARBA" id="ARBA00022692"/>
    </source>
</evidence>
<dbReference type="PRINTS" id="PR00171">
    <property type="entry name" value="SUGRTRNSPORT"/>
</dbReference>
<feature type="transmembrane region" description="Helical" evidence="10">
    <location>
        <begin position="180"/>
        <end position="199"/>
    </location>
</feature>
<evidence type="ECO:0000256" key="7">
    <source>
        <dbReference type="ARBA" id="ARBA00023180"/>
    </source>
</evidence>
<keyword evidence="6 10" id="KW-0472">Membrane</keyword>
<evidence type="ECO:0000313" key="12">
    <source>
        <dbReference type="EMBL" id="KAB5588913.1"/>
    </source>
</evidence>
<evidence type="ECO:0000256" key="9">
    <source>
        <dbReference type="RuleBase" id="RU003346"/>
    </source>
</evidence>
<feature type="transmembrane region" description="Helical" evidence="10">
    <location>
        <begin position="399"/>
        <end position="422"/>
    </location>
</feature>
<dbReference type="InterPro" id="IPR036259">
    <property type="entry name" value="MFS_trans_sf"/>
</dbReference>
<dbReference type="PANTHER" id="PTHR48022:SF17">
    <property type="entry name" value="HEXOSE TRANSPORTER"/>
    <property type="match status" value="1"/>
</dbReference>
<dbReference type="Proteomes" id="UP000383932">
    <property type="component" value="Unassembled WGS sequence"/>
</dbReference>
<dbReference type="SUPFAM" id="SSF103473">
    <property type="entry name" value="MFS general substrate transporter"/>
    <property type="match status" value="1"/>
</dbReference>
<keyword evidence="5 10" id="KW-1133">Transmembrane helix</keyword>
<dbReference type="InterPro" id="IPR003663">
    <property type="entry name" value="Sugar/inositol_transpt"/>
</dbReference>
<evidence type="ECO:0000256" key="1">
    <source>
        <dbReference type="ARBA" id="ARBA00004141"/>
    </source>
</evidence>
<feature type="transmembrane region" description="Helical" evidence="10">
    <location>
        <begin position="366"/>
        <end position="387"/>
    </location>
</feature>
<dbReference type="InterPro" id="IPR005829">
    <property type="entry name" value="Sugar_transporter_CS"/>
</dbReference>
<reference evidence="12 13" key="1">
    <citation type="journal article" date="2019" name="Fungal Biol. Biotechnol.">
        <title>Draft genome sequence of fastidious pathogen Ceratobasidium theobromae, which causes vascular-streak dieback in Theobroma cacao.</title>
        <authorList>
            <person name="Ali S.S."/>
            <person name="Asman A."/>
            <person name="Shao J."/>
            <person name="Firmansyah A.P."/>
            <person name="Susilo A.W."/>
            <person name="Rosmana A."/>
            <person name="McMahon P."/>
            <person name="Junaid M."/>
            <person name="Guest D."/>
            <person name="Kheng T.Y."/>
            <person name="Meinhardt L.W."/>
            <person name="Bailey B.A."/>
        </authorList>
    </citation>
    <scope>NUCLEOTIDE SEQUENCE [LARGE SCALE GENOMIC DNA]</scope>
    <source>
        <strain evidence="12 13">CT2</strain>
    </source>
</reference>
<evidence type="ECO:0000259" key="11">
    <source>
        <dbReference type="PROSITE" id="PS50850"/>
    </source>
</evidence>
<dbReference type="GO" id="GO:0005886">
    <property type="term" value="C:plasma membrane"/>
    <property type="evidence" value="ECO:0007669"/>
    <property type="project" value="UniProtKB-ARBA"/>
</dbReference>
<evidence type="ECO:0000256" key="8">
    <source>
        <dbReference type="ARBA" id="ARBA00049119"/>
    </source>
</evidence>
<feature type="domain" description="Major facilitator superfamily (MFS) profile" evidence="11">
    <location>
        <begin position="29"/>
        <end position="494"/>
    </location>
</feature>
<name>A0A5N5QBM6_9AGAM</name>
<accession>A0A5N5QBM6</accession>
<dbReference type="AlphaFoldDB" id="A0A5N5QBM6"/>
<evidence type="ECO:0000256" key="6">
    <source>
        <dbReference type="ARBA" id="ARBA00023136"/>
    </source>
</evidence>
<dbReference type="OrthoDB" id="6612291at2759"/>
<keyword evidence="7" id="KW-0325">Glycoprotein</keyword>
<keyword evidence="12" id="KW-0762">Sugar transport</keyword>
<keyword evidence="4 10" id="KW-0812">Transmembrane</keyword>
<feature type="transmembrane region" description="Helical" evidence="10">
    <location>
        <begin position="471"/>
        <end position="490"/>
    </location>
</feature>
<comment type="caution">
    <text evidence="12">The sequence shown here is derived from an EMBL/GenBank/DDBJ whole genome shotgun (WGS) entry which is preliminary data.</text>
</comment>